<comment type="caution">
    <text evidence="3">The sequence shown here is derived from an EMBL/GenBank/DDBJ whole genome shotgun (WGS) entry which is preliminary data.</text>
</comment>
<dbReference type="Proteomes" id="UP001583177">
    <property type="component" value="Unassembled WGS sequence"/>
</dbReference>
<feature type="region of interest" description="Disordered" evidence="1">
    <location>
        <begin position="29"/>
        <end position="81"/>
    </location>
</feature>
<feature type="compositionally biased region" description="Low complexity" evidence="1">
    <location>
        <begin position="29"/>
        <end position="76"/>
    </location>
</feature>
<keyword evidence="2" id="KW-0472">Membrane</keyword>
<feature type="transmembrane region" description="Helical" evidence="2">
    <location>
        <begin position="135"/>
        <end position="153"/>
    </location>
</feature>
<evidence type="ECO:0000313" key="4">
    <source>
        <dbReference type="Proteomes" id="UP001583177"/>
    </source>
</evidence>
<reference evidence="3 4" key="1">
    <citation type="journal article" date="2024" name="IMA Fungus">
        <title>IMA Genome - F19 : A genome assembly and annotation guide to empower mycologists, including annotated draft genome sequences of Ceratocystis pirilliformis, Diaporthe australafricana, Fusarium ophioides, Paecilomyces lecythidis, and Sporothrix stenoceras.</title>
        <authorList>
            <person name="Aylward J."/>
            <person name="Wilson A.M."/>
            <person name="Visagie C.M."/>
            <person name="Spraker J."/>
            <person name="Barnes I."/>
            <person name="Buitendag C."/>
            <person name="Ceriani C."/>
            <person name="Del Mar Angel L."/>
            <person name="du Plessis D."/>
            <person name="Fuchs T."/>
            <person name="Gasser K."/>
            <person name="Kramer D."/>
            <person name="Li W."/>
            <person name="Munsamy K."/>
            <person name="Piso A."/>
            <person name="Price J.L."/>
            <person name="Sonnekus B."/>
            <person name="Thomas C."/>
            <person name="van der Nest A."/>
            <person name="van Dijk A."/>
            <person name="van Heerden A."/>
            <person name="van Vuuren N."/>
            <person name="Yilmaz N."/>
            <person name="Duong T.A."/>
            <person name="van der Merwe N.A."/>
            <person name="Wingfield M.J."/>
            <person name="Wingfield B.D."/>
        </authorList>
    </citation>
    <scope>NUCLEOTIDE SEQUENCE [LARGE SCALE GENOMIC DNA]</scope>
    <source>
        <strain evidence="3 4">CMW 18300</strain>
    </source>
</reference>
<keyword evidence="4" id="KW-1185">Reference proteome</keyword>
<evidence type="ECO:0000313" key="3">
    <source>
        <dbReference type="EMBL" id="KAL1866841.1"/>
    </source>
</evidence>
<gene>
    <name evidence="3" type="ORF">Daus18300_006544</name>
</gene>
<feature type="transmembrane region" description="Helical" evidence="2">
    <location>
        <begin position="165"/>
        <end position="186"/>
    </location>
</feature>
<proteinExistence type="predicted"/>
<evidence type="ECO:0000256" key="1">
    <source>
        <dbReference type="SAM" id="MobiDB-lite"/>
    </source>
</evidence>
<sequence length="194" mass="20608">MASRSDTGFPLIPAPMALAVDTLSAAAASSSRRSPVPSRTSTSAERTTAITPTTPSATPAAASTTTATTPTAATIRRPAKNPRHPIFNEDIFSRFYATPFLALHFALYCAVPLYYLLHYSPFRDFGGPGGALNHVVKWSLFVLTQYATAVIVTSWDGRYRVQRDAVVCVVMLVGLAAATGLKALVFDGMAVPKG</sequence>
<accession>A0ABR3WT47</accession>
<dbReference type="EMBL" id="JAWRVE010000053">
    <property type="protein sequence ID" value="KAL1866841.1"/>
    <property type="molecule type" value="Genomic_DNA"/>
</dbReference>
<evidence type="ECO:0000256" key="2">
    <source>
        <dbReference type="SAM" id="Phobius"/>
    </source>
</evidence>
<evidence type="ECO:0008006" key="5">
    <source>
        <dbReference type="Google" id="ProtNLM"/>
    </source>
</evidence>
<name>A0ABR3WT47_9PEZI</name>
<keyword evidence="2" id="KW-1133">Transmembrane helix</keyword>
<keyword evidence="2" id="KW-0812">Transmembrane</keyword>
<feature type="transmembrane region" description="Helical" evidence="2">
    <location>
        <begin position="95"/>
        <end position="115"/>
    </location>
</feature>
<protein>
    <recommendedName>
        <fullName evidence="5">Integral membrane protein</fullName>
    </recommendedName>
</protein>
<organism evidence="3 4">
    <name type="scientific">Diaporthe australafricana</name>
    <dbReference type="NCBI Taxonomy" id="127596"/>
    <lineage>
        <taxon>Eukaryota</taxon>
        <taxon>Fungi</taxon>
        <taxon>Dikarya</taxon>
        <taxon>Ascomycota</taxon>
        <taxon>Pezizomycotina</taxon>
        <taxon>Sordariomycetes</taxon>
        <taxon>Sordariomycetidae</taxon>
        <taxon>Diaporthales</taxon>
        <taxon>Diaporthaceae</taxon>
        <taxon>Diaporthe</taxon>
    </lineage>
</organism>